<keyword evidence="7" id="KW-1185">Reference proteome</keyword>
<dbReference type="CDD" id="cd03257">
    <property type="entry name" value="ABC_NikE_OppD_transporters"/>
    <property type="match status" value="1"/>
</dbReference>
<dbReference type="PROSITE" id="PS50893">
    <property type="entry name" value="ABC_TRANSPORTER_2"/>
    <property type="match status" value="1"/>
</dbReference>
<evidence type="ECO:0000256" key="2">
    <source>
        <dbReference type="ARBA" id="ARBA00022448"/>
    </source>
</evidence>
<dbReference type="Proteomes" id="UP000641206">
    <property type="component" value="Unassembled WGS sequence"/>
</dbReference>
<comment type="similarity">
    <text evidence="1">Belongs to the ABC transporter superfamily.</text>
</comment>
<dbReference type="GO" id="GO:0005524">
    <property type="term" value="F:ATP binding"/>
    <property type="evidence" value="ECO:0007669"/>
    <property type="project" value="UniProtKB-KW"/>
</dbReference>
<dbReference type="EMBL" id="BMLW01000004">
    <property type="protein sequence ID" value="GGP10284.1"/>
    <property type="molecule type" value="Genomic_DNA"/>
</dbReference>
<accession>A0ABQ2NT25</accession>
<dbReference type="RefSeq" id="WP_308423632.1">
    <property type="nucleotide sequence ID" value="NZ_BMLW01000004.1"/>
</dbReference>
<dbReference type="NCBIfam" id="NF008453">
    <property type="entry name" value="PRK11308.1"/>
    <property type="match status" value="1"/>
</dbReference>
<organism evidence="6 7">
    <name type="scientific">Oceanobacillus neutriphilus</name>
    <dbReference type="NCBI Taxonomy" id="531815"/>
    <lineage>
        <taxon>Bacteria</taxon>
        <taxon>Bacillati</taxon>
        <taxon>Bacillota</taxon>
        <taxon>Bacilli</taxon>
        <taxon>Bacillales</taxon>
        <taxon>Bacillaceae</taxon>
        <taxon>Oceanobacillus</taxon>
    </lineage>
</organism>
<sequence>MTSNPVLEIKHIKKYFKISKGWFAEKKYVKAVDDVSFSIEKGRTASIVGESGCGKSTLARLVNGLIEADSGEIVFKGNDLTHKNEAVWRTFRQPMQMIFQDPYASLSPQMKIKDLVAEPLLIHYPKMSKAEIEKIVKETLDICGIGSQHLSKYPHQFSGGQRQRIGIARALVLRPELVILDEPVSALDVSVQAQILNLLKDLQEKFDLTYLFISHDLSVIDHISDDVAVMYLGNIVEISSRDTLFESPKHPYTQALLSSVPDKDPKLKRERIILKGEIPNAANPPSGCKFHTRCPFAMNVCKEVAPVMQTLDNGTQVACHLYQENQS</sequence>
<reference evidence="7" key="1">
    <citation type="journal article" date="2019" name="Int. J. Syst. Evol. Microbiol.">
        <title>The Global Catalogue of Microorganisms (GCM) 10K type strain sequencing project: providing services to taxonomists for standard genome sequencing and annotation.</title>
        <authorList>
            <consortium name="The Broad Institute Genomics Platform"/>
            <consortium name="The Broad Institute Genome Sequencing Center for Infectious Disease"/>
            <person name="Wu L."/>
            <person name="Ma J."/>
        </authorList>
    </citation>
    <scope>NUCLEOTIDE SEQUENCE [LARGE SCALE GENOMIC DNA]</scope>
    <source>
        <strain evidence="7">CGMCC 1.7693</strain>
    </source>
</reference>
<keyword evidence="2" id="KW-0813">Transport</keyword>
<dbReference type="SUPFAM" id="SSF52540">
    <property type="entry name" value="P-loop containing nucleoside triphosphate hydrolases"/>
    <property type="match status" value="1"/>
</dbReference>
<dbReference type="InterPro" id="IPR003593">
    <property type="entry name" value="AAA+_ATPase"/>
</dbReference>
<evidence type="ECO:0000256" key="3">
    <source>
        <dbReference type="ARBA" id="ARBA00022741"/>
    </source>
</evidence>
<gene>
    <name evidence="6" type="ORF">GCM10011346_17770</name>
</gene>
<dbReference type="InterPro" id="IPR003439">
    <property type="entry name" value="ABC_transporter-like_ATP-bd"/>
</dbReference>
<dbReference type="Pfam" id="PF08352">
    <property type="entry name" value="oligo_HPY"/>
    <property type="match status" value="1"/>
</dbReference>
<proteinExistence type="inferred from homology"/>
<name>A0ABQ2NT25_9BACI</name>
<dbReference type="PROSITE" id="PS00211">
    <property type="entry name" value="ABC_TRANSPORTER_1"/>
    <property type="match status" value="1"/>
</dbReference>
<dbReference type="InterPro" id="IPR013563">
    <property type="entry name" value="Oligopep_ABC_C"/>
</dbReference>
<comment type="caution">
    <text evidence="6">The sequence shown here is derived from an EMBL/GenBank/DDBJ whole genome shotgun (WGS) entry which is preliminary data.</text>
</comment>
<dbReference type="Gene3D" id="3.40.50.300">
    <property type="entry name" value="P-loop containing nucleotide triphosphate hydrolases"/>
    <property type="match status" value="1"/>
</dbReference>
<evidence type="ECO:0000259" key="5">
    <source>
        <dbReference type="PROSITE" id="PS50893"/>
    </source>
</evidence>
<evidence type="ECO:0000256" key="4">
    <source>
        <dbReference type="ARBA" id="ARBA00022840"/>
    </source>
</evidence>
<dbReference type="InterPro" id="IPR050319">
    <property type="entry name" value="ABC_transp_ATP-bind"/>
</dbReference>
<dbReference type="Pfam" id="PF00005">
    <property type="entry name" value="ABC_tran"/>
    <property type="match status" value="1"/>
</dbReference>
<evidence type="ECO:0000313" key="7">
    <source>
        <dbReference type="Proteomes" id="UP000641206"/>
    </source>
</evidence>
<protein>
    <submittedName>
        <fullName evidence="6">Peptide ABC transporter ATP-binding protein</fullName>
    </submittedName>
</protein>
<dbReference type="PANTHER" id="PTHR43776">
    <property type="entry name" value="TRANSPORT ATP-BINDING PROTEIN"/>
    <property type="match status" value="1"/>
</dbReference>
<keyword evidence="3" id="KW-0547">Nucleotide-binding</keyword>
<dbReference type="PANTHER" id="PTHR43776:SF8">
    <property type="entry name" value="ABC TRANSPORTER, ATP-BINDING PROTEIN"/>
    <property type="match status" value="1"/>
</dbReference>
<dbReference type="SMART" id="SM00382">
    <property type="entry name" value="AAA"/>
    <property type="match status" value="1"/>
</dbReference>
<dbReference type="InterPro" id="IPR027417">
    <property type="entry name" value="P-loop_NTPase"/>
</dbReference>
<dbReference type="InterPro" id="IPR017871">
    <property type="entry name" value="ABC_transporter-like_CS"/>
</dbReference>
<dbReference type="NCBIfam" id="TIGR01727">
    <property type="entry name" value="oligo_HPY"/>
    <property type="match status" value="1"/>
</dbReference>
<feature type="domain" description="ABC transporter" evidence="5">
    <location>
        <begin position="7"/>
        <end position="257"/>
    </location>
</feature>
<keyword evidence="4 6" id="KW-0067">ATP-binding</keyword>
<evidence type="ECO:0000256" key="1">
    <source>
        <dbReference type="ARBA" id="ARBA00005417"/>
    </source>
</evidence>
<evidence type="ECO:0000313" key="6">
    <source>
        <dbReference type="EMBL" id="GGP10284.1"/>
    </source>
</evidence>